<name>A0A1I5UP62_9BACT</name>
<keyword evidence="1" id="KW-1133">Transmembrane helix</keyword>
<reference evidence="2 3" key="1">
    <citation type="submission" date="2016-10" db="EMBL/GenBank/DDBJ databases">
        <authorList>
            <person name="de Groot N.N."/>
        </authorList>
    </citation>
    <scope>NUCLEOTIDE SEQUENCE [LARGE SCALE GENOMIC DNA]</scope>
    <source>
        <strain evidence="2 3">EP1-55-1</strain>
    </source>
</reference>
<keyword evidence="1" id="KW-0472">Membrane</keyword>
<feature type="transmembrane region" description="Helical" evidence="1">
    <location>
        <begin position="88"/>
        <end position="107"/>
    </location>
</feature>
<evidence type="ECO:0000256" key="1">
    <source>
        <dbReference type="SAM" id="Phobius"/>
    </source>
</evidence>
<organism evidence="2 3">
    <name type="scientific">Hydrogenimonas thermophila</name>
    <dbReference type="NCBI Taxonomy" id="223786"/>
    <lineage>
        <taxon>Bacteria</taxon>
        <taxon>Pseudomonadati</taxon>
        <taxon>Campylobacterota</taxon>
        <taxon>Epsilonproteobacteria</taxon>
        <taxon>Campylobacterales</taxon>
        <taxon>Hydrogenimonadaceae</taxon>
        <taxon>Hydrogenimonas</taxon>
    </lineage>
</organism>
<feature type="transmembrane region" description="Helical" evidence="1">
    <location>
        <begin position="57"/>
        <end position="76"/>
    </location>
</feature>
<proteinExistence type="predicted"/>
<evidence type="ECO:0000313" key="2">
    <source>
        <dbReference type="EMBL" id="SFP97035.1"/>
    </source>
</evidence>
<accession>A0A1I5UP62</accession>
<evidence type="ECO:0000313" key="3">
    <source>
        <dbReference type="Proteomes" id="UP000199227"/>
    </source>
</evidence>
<dbReference type="STRING" id="223786.SAMN05216234_1675"/>
<gene>
    <name evidence="2" type="ORF">SAMN05216234_1675</name>
</gene>
<dbReference type="EMBL" id="FOXB01000067">
    <property type="protein sequence ID" value="SFP97035.1"/>
    <property type="molecule type" value="Genomic_DNA"/>
</dbReference>
<keyword evidence="3" id="KW-1185">Reference proteome</keyword>
<dbReference type="OrthoDB" id="5421688at2"/>
<dbReference type="AlphaFoldDB" id="A0A1I5UP62"/>
<sequence>MKQKQRSFKKALKNSFTNFMSMMPMILAIIGLVGIFQTFITEEMLAKLFTGNSVKDTLIGTVTGAIAVGQPFVSYIIGGELLEEGISLYAVTAFILAWVTLGIVQLPAEAEVLGKQFTFYRNILAFIFTLLVSILTAWTVELLK</sequence>
<dbReference type="Proteomes" id="UP000199227">
    <property type="component" value="Unassembled WGS sequence"/>
</dbReference>
<protein>
    <submittedName>
        <fullName evidence="2">Predicted permease</fullName>
    </submittedName>
</protein>
<keyword evidence="1" id="KW-0812">Transmembrane</keyword>
<feature type="transmembrane region" description="Helical" evidence="1">
    <location>
        <begin position="119"/>
        <end position="140"/>
    </location>
</feature>
<dbReference type="RefSeq" id="WP_092914249.1">
    <property type="nucleotide sequence ID" value="NZ_FOXB01000067.1"/>
</dbReference>